<dbReference type="Pfam" id="PF00296">
    <property type="entry name" value="Bac_luciferase"/>
    <property type="match status" value="1"/>
</dbReference>
<dbReference type="GO" id="GO:0008726">
    <property type="term" value="F:alkanesulfonate monooxygenase activity"/>
    <property type="evidence" value="ECO:0007669"/>
    <property type="project" value="TreeGrafter"/>
</dbReference>
<dbReference type="PANTHER" id="PTHR42847:SF4">
    <property type="entry name" value="ALKANESULFONATE MONOOXYGENASE-RELATED"/>
    <property type="match status" value="1"/>
</dbReference>
<feature type="domain" description="Luciferase-like" evidence="5">
    <location>
        <begin position="11"/>
        <end position="170"/>
    </location>
</feature>
<keyword evidence="3" id="KW-0560">Oxidoreductase</keyword>
<proteinExistence type="predicted"/>
<dbReference type="EMBL" id="MSIE01000050">
    <property type="protein sequence ID" value="OLF14698.1"/>
    <property type="molecule type" value="Genomic_DNA"/>
</dbReference>
<reference evidence="6 7" key="1">
    <citation type="submission" date="2016-12" db="EMBL/GenBank/DDBJ databases">
        <title>The draft genome sequence of Actinophytocola sp. 11-183.</title>
        <authorList>
            <person name="Wang W."/>
            <person name="Yuan L."/>
        </authorList>
    </citation>
    <scope>NUCLEOTIDE SEQUENCE [LARGE SCALE GENOMIC DNA]</scope>
    <source>
        <strain evidence="6 7">11-183</strain>
    </source>
</reference>
<keyword evidence="7" id="KW-1185">Reference proteome</keyword>
<keyword evidence="1" id="KW-0285">Flavoprotein</keyword>
<gene>
    <name evidence="6" type="ORF">BU204_25755</name>
</gene>
<evidence type="ECO:0000313" key="6">
    <source>
        <dbReference type="EMBL" id="OLF14698.1"/>
    </source>
</evidence>
<evidence type="ECO:0000256" key="3">
    <source>
        <dbReference type="ARBA" id="ARBA00023002"/>
    </source>
</evidence>
<evidence type="ECO:0000259" key="5">
    <source>
        <dbReference type="Pfam" id="PF00296"/>
    </source>
</evidence>
<dbReference type="InterPro" id="IPR036661">
    <property type="entry name" value="Luciferase-like_sf"/>
</dbReference>
<keyword evidence="4" id="KW-0503">Monooxygenase</keyword>
<keyword evidence="2" id="KW-0288">FMN</keyword>
<dbReference type="InterPro" id="IPR011251">
    <property type="entry name" value="Luciferase-like_dom"/>
</dbReference>
<evidence type="ECO:0000313" key="7">
    <source>
        <dbReference type="Proteomes" id="UP000185596"/>
    </source>
</evidence>
<sequence>MTRPFEFALVSEGEQSPAEWRGLLRQAEDLGYGGVFVTDHCGQALSPVAALSAAAATTDTLRVGTFVLNVDLRNHALLAHELATLQLLSGGRTVAGLGAGWLDADYQHTGIARRAGHARLAGLRAAVARLREDLADRGVPQPTILLGGARRRMLEYAAAEADIVSVMSTIDGQGAEGYRDMLPGRTDTKVGWVRSAVPAGRARPVLNHVVWECFVTPRPAATVQALAGGLGCTVEEVGELAGFLVGTAREVADVLLRRRERWGFSLVTVPSRAIRSFAPVVELLCGPEGRA</sequence>
<organism evidence="6 7">
    <name type="scientific">Actinophytocola xanthii</name>
    <dbReference type="NCBI Taxonomy" id="1912961"/>
    <lineage>
        <taxon>Bacteria</taxon>
        <taxon>Bacillati</taxon>
        <taxon>Actinomycetota</taxon>
        <taxon>Actinomycetes</taxon>
        <taxon>Pseudonocardiales</taxon>
        <taxon>Pseudonocardiaceae</taxon>
    </lineage>
</organism>
<protein>
    <recommendedName>
        <fullName evidence="5">Luciferase-like domain-containing protein</fullName>
    </recommendedName>
</protein>
<dbReference type="OrthoDB" id="4288123at2"/>
<name>A0A1Q8CK02_9PSEU</name>
<dbReference type="PANTHER" id="PTHR42847">
    <property type="entry name" value="ALKANESULFONATE MONOOXYGENASE"/>
    <property type="match status" value="1"/>
</dbReference>
<dbReference type="SUPFAM" id="SSF51679">
    <property type="entry name" value="Bacterial luciferase-like"/>
    <property type="match status" value="1"/>
</dbReference>
<dbReference type="Gene3D" id="3.20.20.30">
    <property type="entry name" value="Luciferase-like domain"/>
    <property type="match status" value="1"/>
</dbReference>
<dbReference type="GO" id="GO:0046306">
    <property type="term" value="P:alkanesulfonate catabolic process"/>
    <property type="evidence" value="ECO:0007669"/>
    <property type="project" value="TreeGrafter"/>
</dbReference>
<dbReference type="InterPro" id="IPR050172">
    <property type="entry name" value="SsuD_RutA_monooxygenase"/>
</dbReference>
<dbReference type="RefSeq" id="WP_075128335.1">
    <property type="nucleotide sequence ID" value="NZ_MSIE01000050.1"/>
</dbReference>
<evidence type="ECO:0000256" key="2">
    <source>
        <dbReference type="ARBA" id="ARBA00022643"/>
    </source>
</evidence>
<comment type="caution">
    <text evidence="6">The sequence shown here is derived from an EMBL/GenBank/DDBJ whole genome shotgun (WGS) entry which is preliminary data.</text>
</comment>
<dbReference type="STRING" id="1912961.BU204_25755"/>
<dbReference type="Proteomes" id="UP000185596">
    <property type="component" value="Unassembled WGS sequence"/>
</dbReference>
<accession>A0A1Q8CK02</accession>
<evidence type="ECO:0000256" key="4">
    <source>
        <dbReference type="ARBA" id="ARBA00023033"/>
    </source>
</evidence>
<dbReference type="AlphaFoldDB" id="A0A1Q8CK02"/>
<evidence type="ECO:0000256" key="1">
    <source>
        <dbReference type="ARBA" id="ARBA00022630"/>
    </source>
</evidence>